<protein>
    <recommendedName>
        <fullName evidence="2">histidine kinase</fullName>
        <ecNumber evidence="2">2.7.13.3</ecNumber>
    </recommendedName>
</protein>
<dbReference type="Pfam" id="PF00512">
    <property type="entry name" value="HisKA"/>
    <property type="match status" value="1"/>
</dbReference>
<dbReference type="PROSITE" id="PS01124">
    <property type="entry name" value="HTH_ARAC_FAMILY_2"/>
    <property type="match status" value="1"/>
</dbReference>
<keyword evidence="5" id="KW-0804">Transcription</keyword>
<evidence type="ECO:0000256" key="1">
    <source>
        <dbReference type="ARBA" id="ARBA00000085"/>
    </source>
</evidence>
<dbReference type="PANTHER" id="PTHR43547:SF2">
    <property type="entry name" value="HYBRID SIGNAL TRANSDUCTION HISTIDINE KINASE C"/>
    <property type="match status" value="1"/>
</dbReference>
<dbReference type="GO" id="GO:0043565">
    <property type="term" value="F:sequence-specific DNA binding"/>
    <property type="evidence" value="ECO:0007669"/>
    <property type="project" value="InterPro"/>
</dbReference>
<dbReference type="SMART" id="SM00387">
    <property type="entry name" value="HATPase_c"/>
    <property type="match status" value="1"/>
</dbReference>
<dbReference type="InterPro" id="IPR009057">
    <property type="entry name" value="Homeodomain-like_sf"/>
</dbReference>
<dbReference type="Gene3D" id="3.30.565.10">
    <property type="entry name" value="Histidine kinase-like ATPase, C-terminal domain"/>
    <property type="match status" value="1"/>
</dbReference>
<dbReference type="Gene3D" id="2.130.10.10">
    <property type="entry name" value="YVTN repeat-like/Quinoprotein amine dehydrogenase"/>
    <property type="match status" value="3"/>
</dbReference>
<evidence type="ECO:0000259" key="9">
    <source>
        <dbReference type="PROSITE" id="PS50109"/>
    </source>
</evidence>
<dbReference type="SUPFAM" id="SSF47384">
    <property type="entry name" value="Homodimeric domain of signal transducing histidine kinase"/>
    <property type="match status" value="1"/>
</dbReference>
<gene>
    <name evidence="11" type="ORF">ATK78_2050</name>
</gene>
<keyword evidence="11" id="KW-0418">Kinase</keyword>
<dbReference type="Gene3D" id="3.40.50.2300">
    <property type="match status" value="1"/>
</dbReference>
<dbReference type="Gene3D" id="1.10.10.60">
    <property type="entry name" value="Homeodomain-like"/>
    <property type="match status" value="1"/>
</dbReference>
<dbReference type="InterPro" id="IPR011123">
    <property type="entry name" value="Y_Y_Y"/>
</dbReference>
<comment type="catalytic activity">
    <reaction evidence="1">
        <text>ATP + protein L-histidine = ADP + protein N-phospho-L-histidine.</text>
        <dbReference type="EC" id="2.7.13.3"/>
    </reaction>
</comment>
<sequence>MKDFVKFYFITISLFLYSGLAAQPVNPKQFYFQQLDNRNGLSNSAVNVVFQDRDQLLWIGTWDGLNMYDGTDFRVFNYNSENSTGSIGNNVVQDIKEDGKGNIWISTIGGITRFEKSSGKFYRYFYNRTTKRSIAEKEYQLVISDKGTVYCSSKTYGLNQYDPTLNEFKPAKFQPQKDILKIEAGKNGYIWILQTDGILIACKETTPGPLSASSEQQAPASKKQIPALKQVKRLLHNKGISNLYLAGSGVFIADKQNEIYHVEADFSMKAAGLLNTAGKNIHPDIKTITAYQNGYIIAWDSQGIAVFDQNFKPSAILRQEVKQLAATKVISLTAGKDGVLWMGTDGNGLIKIYPKVNHFGLVNKDNLAELNKPVRAFEEVEGNLWIGTKGKGLLILKDFKTLPAQYQREVLNTSNGLENNAVYAIKKGLEPYIYIGTDAKGLGIYDLKGKRSIPWISVNGTSGLPAFGSVYAIHQDRDSSLWLGTSGSGLIHLKLKAAANGKISVQQFKQYLSGNERGPANDIIYALSNSGDNRLWIACRYGGLSVLDKKTGKFKTFRASGYTNGLSNNDVLSLYHDNRKQLWIGTSYGLNKLSEEESYKEQPAFEKFSMNDGLPNNTIHAIAGTNNGSIWVSTNKGIARLDPERKTIASFRESDGLQSNEFSDGAVWKSADGVIYFGGIYGFSYFMPNRIMGNKIQPNLLVSGIQLGGKNLDENRIQVLKIDNAAVPEYTLERKSNFFQLSLKPMSFLNEAKNEFAYKLEGLDKGWNYSGPIGNIIYNNIPPGNYTMQVKWSNGEGMWTEGTHVFKLHIEQYFWLTYPALLLYFILIVISVYAFYTYRKNKLQMKYKLQMEHLLRQKDEQEHQKRLNFFTNIAHEIQTPLTLIMGSVEHFLQNKKSELLKNKESNYFISIVHQHTARLTYLVQQLLEFRKAEAGFLKKNTDYVDISKMLDSLSELFVPGSEKNNQQFTRQIEPGMAGFIDKDKFEKILYNLLSNAFKHSGKNENIRFNAEMQPGNRLQVEVSNSGCRLDQQDLKQIFNKFYVSNEQSGEKFSTGIGLAFTNELVILMGASIAVTLQNGWIRFTVTIPLQAAATAGQEVKVITSAPSSLYESLVKIHEQPELPSAEEENKNTLIDELQQKNRQSILVVEDEPELRFLIRNVLKEQYVVYEAGNGTEALAFLNKTIPNLIISDVMMPDMNGLELCRKVKQTPATAQIPFVILSARGTEENKAEGYEVGADAYIPKPFQINYLHVRIRKLLDYQSRMQDLIKDQHITTQFMDADIADTDKKFLEALLRAIEENLNEPELNAAVLEEALSISKMQLYRKLKSLAGMTPAEFIKRIRLKHAADMLIASQYTVSEIFYRTGFNNKSYFFREFKKIYHCAPNEYRQQQYEENTPIL</sequence>
<dbReference type="InterPro" id="IPR013783">
    <property type="entry name" value="Ig-like_fold"/>
</dbReference>
<dbReference type="SUPFAM" id="SSF52172">
    <property type="entry name" value="CheY-like"/>
    <property type="match status" value="1"/>
</dbReference>
<accession>A0A4R6SWT3</accession>
<organism evidence="11 12">
    <name type="scientific">Pedobacter metabolipauper</name>
    <dbReference type="NCBI Taxonomy" id="425513"/>
    <lineage>
        <taxon>Bacteria</taxon>
        <taxon>Pseudomonadati</taxon>
        <taxon>Bacteroidota</taxon>
        <taxon>Sphingobacteriia</taxon>
        <taxon>Sphingobacteriales</taxon>
        <taxon>Sphingobacteriaceae</taxon>
        <taxon>Pedobacter</taxon>
    </lineage>
</organism>
<keyword evidence="4" id="KW-0805">Transcription regulation</keyword>
<dbReference type="Gene3D" id="1.10.287.130">
    <property type="match status" value="1"/>
</dbReference>
<dbReference type="InterPro" id="IPR001789">
    <property type="entry name" value="Sig_transdc_resp-reg_receiver"/>
</dbReference>
<dbReference type="InterPro" id="IPR003594">
    <property type="entry name" value="HATPase_dom"/>
</dbReference>
<dbReference type="CDD" id="cd17574">
    <property type="entry name" value="REC_OmpR"/>
    <property type="match status" value="1"/>
</dbReference>
<keyword evidence="3 6" id="KW-0597">Phosphoprotein</keyword>
<feature type="domain" description="Response regulatory" evidence="10">
    <location>
        <begin position="1144"/>
        <end position="1259"/>
    </location>
</feature>
<dbReference type="SUPFAM" id="SSF46689">
    <property type="entry name" value="Homeodomain-like"/>
    <property type="match status" value="1"/>
</dbReference>
<dbReference type="Pfam" id="PF07494">
    <property type="entry name" value="Reg_prop"/>
    <property type="match status" value="4"/>
</dbReference>
<dbReference type="SMART" id="SM00388">
    <property type="entry name" value="HisKA"/>
    <property type="match status" value="1"/>
</dbReference>
<evidence type="ECO:0000259" key="10">
    <source>
        <dbReference type="PROSITE" id="PS50110"/>
    </source>
</evidence>
<dbReference type="RefSeq" id="WP_133575941.1">
    <property type="nucleotide sequence ID" value="NZ_SNYC01000004.1"/>
</dbReference>
<feature type="domain" description="Histidine kinase" evidence="9">
    <location>
        <begin position="872"/>
        <end position="1091"/>
    </location>
</feature>
<dbReference type="InterPro" id="IPR015943">
    <property type="entry name" value="WD40/YVTN_repeat-like_dom_sf"/>
</dbReference>
<dbReference type="InterPro" id="IPR011006">
    <property type="entry name" value="CheY-like_superfamily"/>
</dbReference>
<dbReference type="PROSITE" id="PS50109">
    <property type="entry name" value="HIS_KIN"/>
    <property type="match status" value="1"/>
</dbReference>
<evidence type="ECO:0000256" key="7">
    <source>
        <dbReference type="SAM" id="Phobius"/>
    </source>
</evidence>
<dbReference type="EC" id="2.7.13.3" evidence="2"/>
<dbReference type="Pfam" id="PF02518">
    <property type="entry name" value="HATPase_c"/>
    <property type="match status" value="1"/>
</dbReference>
<dbReference type="Gene3D" id="2.60.40.10">
    <property type="entry name" value="Immunoglobulins"/>
    <property type="match status" value="1"/>
</dbReference>
<evidence type="ECO:0000313" key="12">
    <source>
        <dbReference type="Proteomes" id="UP000295620"/>
    </source>
</evidence>
<proteinExistence type="predicted"/>
<dbReference type="SMART" id="SM00342">
    <property type="entry name" value="HTH_ARAC"/>
    <property type="match status" value="1"/>
</dbReference>
<dbReference type="SUPFAM" id="SSF63829">
    <property type="entry name" value="Calcium-dependent phosphotriesterase"/>
    <property type="match status" value="3"/>
</dbReference>
<feature type="transmembrane region" description="Helical" evidence="7">
    <location>
        <begin position="813"/>
        <end position="836"/>
    </location>
</feature>
<dbReference type="Proteomes" id="UP000295620">
    <property type="component" value="Unassembled WGS sequence"/>
</dbReference>
<dbReference type="SUPFAM" id="SSF55874">
    <property type="entry name" value="ATPase domain of HSP90 chaperone/DNA topoisomerase II/histidine kinase"/>
    <property type="match status" value="1"/>
</dbReference>
<dbReference type="InterPro" id="IPR011110">
    <property type="entry name" value="Reg_prop"/>
</dbReference>
<evidence type="ECO:0000256" key="2">
    <source>
        <dbReference type="ARBA" id="ARBA00012438"/>
    </source>
</evidence>
<dbReference type="PROSITE" id="PS50110">
    <property type="entry name" value="RESPONSE_REGULATORY"/>
    <property type="match status" value="1"/>
</dbReference>
<dbReference type="Pfam" id="PF00072">
    <property type="entry name" value="Response_reg"/>
    <property type="match status" value="1"/>
</dbReference>
<dbReference type="Pfam" id="PF07495">
    <property type="entry name" value="Y_Y_Y"/>
    <property type="match status" value="1"/>
</dbReference>
<keyword evidence="12" id="KW-1185">Reference proteome</keyword>
<dbReference type="InterPro" id="IPR005467">
    <property type="entry name" value="His_kinase_dom"/>
</dbReference>
<dbReference type="PANTHER" id="PTHR43547">
    <property type="entry name" value="TWO-COMPONENT HISTIDINE KINASE"/>
    <property type="match status" value="1"/>
</dbReference>
<dbReference type="EMBL" id="SNYC01000004">
    <property type="protein sequence ID" value="TDQ09891.1"/>
    <property type="molecule type" value="Genomic_DNA"/>
</dbReference>
<dbReference type="OrthoDB" id="9809670at2"/>
<dbReference type="CDD" id="cd00082">
    <property type="entry name" value="HisKA"/>
    <property type="match status" value="1"/>
</dbReference>
<evidence type="ECO:0000256" key="6">
    <source>
        <dbReference type="PROSITE-ProRule" id="PRU00169"/>
    </source>
</evidence>
<evidence type="ECO:0000259" key="8">
    <source>
        <dbReference type="PROSITE" id="PS01124"/>
    </source>
</evidence>
<dbReference type="InterPro" id="IPR003661">
    <property type="entry name" value="HisK_dim/P_dom"/>
</dbReference>
<dbReference type="InterPro" id="IPR036890">
    <property type="entry name" value="HATPase_C_sf"/>
</dbReference>
<reference evidence="11 12" key="1">
    <citation type="submission" date="2019-03" db="EMBL/GenBank/DDBJ databases">
        <title>Genomic Encyclopedia of Archaeal and Bacterial Type Strains, Phase II (KMG-II): from individual species to whole genera.</title>
        <authorList>
            <person name="Goeker M."/>
        </authorList>
    </citation>
    <scope>NUCLEOTIDE SEQUENCE [LARGE SCALE GENOMIC DNA]</scope>
    <source>
        <strain evidence="11 12">DSM 19035</strain>
    </source>
</reference>
<comment type="caution">
    <text evidence="11">The sequence shown here is derived from an EMBL/GenBank/DDBJ whole genome shotgun (WGS) entry which is preliminary data.</text>
</comment>
<evidence type="ECO:0000256" key="4">
    <source>
        <dbReference type="ARBA" id="ARBA00023015"/>
    </source>
</evidence>
<dbReference type="Pfam" id="PF12833">
    <property type="entry name" value="HTH_18"/>
    <property type="match status" value="1"/>
</dbReference>
<dbReference type="InterPro" id="IPR018060">
    <property type="entry name" value="HTH_AraC"/>
</dbReference>
<feature type="domain" description="HTH araC/xylS-type" evidence="8">
    <location>
        <begin position="1292"/>
        <end position="1391"/>
    </location>
</feature>
<dbReference type="SMART" id="SM00448">
    <property type="entry name" value="REC"/>
    <property type="match status" value="1"/>
</dbReference>
<evidence type="ECO:0000256" key="5">
    <source>
        <dbReference type="ARBA" id="ARBA00023163"/>
    </source>
</evidence>
<dbReference type="GO" id="GO:0003700">
    <property type="term" value="F:DNA-binding transcription factor activity"/>
    <property type="evidence" value="ECO:0007669"/>
    <property type="project" value="InterPro"/>
</dbReference>
<evidence type="ECO:0000256" key="3">
    <source>
        <dbReference type="ARBA" id="ARBA00022553"/>
    </source>
</evidence>
<keyword evidence="7" id="KW-1133">Transmembrane helix</keyword>
<keyword evidence="7" id="KW-0812">Transmembrane</keyword>
<name>A0A4R6SWT3_9SPHI</name>
<feature type="modified residue" description="4-aspartylphosphate" evidence="6">
    <location>
        <position position="1192"/>
    </location>
</feature>
<keyword evidence="11" id="KW-0808">Transferase</keyword>
<evidence type="ECO:0000313" key="11">
    <source>
        <dbReference type="EMBL" id="TDQ09891.1"/>
    </source>
</evidence>
<dbReference type="GO" id="GO:0000155">
    <property type="term" value="F:phosphorelay sensor kinase activity"/>
    <property type="evidence" value="ECO:0007669"/>
    <property type="project" value="InterPro"/>
</dbReference>
<keyword evidence="7" id="KW-0472">Membrane</keyword>
<dbReference type="InterPro" id="IPR036097">
    <property type="entry name" value="HisK_dim/P_sf"/>
</dbReference>